<dbReference type="Gene3D" id="3.40.50.2000">
    <property type="entry name" value="Glycogen Phosphorylase B"/>
    <property type="match status" value="2"/>
</dbReference>
<dbReference type="InterPro" id="IPR002213">
    <property type="entry name" value="UDP_glucos_trans"/>
</dbReference>
<evidence type="ECO:0000313" key="4">
    <source>
        <dbReference type="Proteomes" id="UP000233720"/>
    </source>
</evidence>
<proteinExistence type="predicted"/>
<feature type="domain" description="Glycosyl transferase family 28 C-terminal" evidence="1">
    <location>
        <begin position="299"/>
        <end position="377"/>
    </location>
</feature>
<evidence type="ECO:0000313" key="3">
    <source>
        <dbReference type="EMBL" id="PKV16209.1"/>
    </source>
</evidence>
<accession>A0A2N3RHF2</accession>
<dbReference type="Proteomes" id="UP000233720">
    <property type="component" value="Unassembled WGS sequence"/>
</dbReference>
<dbReference type="InterPro" id="IPR007235">
    <property type="entry name" value="Glyco_trans_28_C"/>
</dbReference>
<dbReference type="GO" id="GO:0008194">
    <property type="term" value="F:UDP-glycosyltransferase activity"/>
    <property type="evidence" value="ECO:0007669"/>
    <property type="project" value="InterPro"/>
</dbReference>
<dbReference type="CDD" id="cd03784">
    <property type="entry name" value="GT1_Gtf-like"/>
    <property type="match status" value="1"/>
</dbReference>
<gene>
    <name evidence="2" type="ORF">XpruCFBP8353_13695</name>
    <name evidence="3" type="ORF">XpruCFBP8354_13680</name>
</gene>
<dbReference type="AlphaFoldDB" id="A0A2N3RHF2"/>
<evidence type="ECO:0000313" key="2">
    <source>
        <dbReference type="EMBL" id="PKV11932.1"/>
    </source>
</evidence>
<keyword evidence="2" id="KW-0808">Transferase</keyword>
<dbReference type="OrthoDB" id="6620093at2"/>
<dbReference type="Proteomes" id="UP000233748">
    <property type="component" value="Unassembled WGS sequence"/>
</dbReference>
<dbReference type="EMBL" id="PHKV01000004">
    <property type="protein sequence ID" value="PKV11932.1"/>
    <property type="molecule type" value="Genomic_DNA"/>
</dbReference>
<organism evidence="2 4">
    <name type="scientific">Xanthomonas prunicola</name>
    <dbReference type="NCBI Taxonomy" id="2053930"/>
    <lineage>
        <taxon>Bacteria</taxon>
        <taxon>Pseudomonadati</taxon>
        <taxon>Pseudomonadota</taxon>
        <taxon>Gammaproteobacteria</taxon>
        <taxon>Lysobacterales</taxon>
        <taxon>Lysobacteraceae</taxon>
        <taxon>Xanthomonas</taxon>
    </lineage>
</organism>
<protein>
    <submittedName>
        <fullName evidence="2">Glycosyl transferase</fullName>
    </submittedName>
</protein>
<dbReference type="InterPro" id="IPR050426">
    <property type="entry name" value="Glycosyltransferase_28"/>
</dbReference>
<dbReference type="PANTHER" id="PTHR48050">
    <property type="entry name" value="STEROL 3-BETA-GLUCOSYLTRANSFERASE"/>
    <property type="match status" value="1"/>
</dbReference>
<comment type="caution">
    <text evidence="2">The sequence shown here is derived from an EMBL/GenBank/DDBJ whole genome shotgun (WGS) entry which is preliminary data.</text>
</comment>
<reference evidence="4 5" key="1">
    <citation type="submission" date="2017-11" db="EMBL/GenBank/DDBJ databases">
        <title>Xanthomonas prunicola sp. nov., a novel pathogen that affects nectarine (Prunus persica var. nectarine) trees.</title>
        <authorList>
            <person name="Lopez M."/>
            <person name="Lopez-Soriano P."/>
            <person name="Garita-Cambronero J."/>
            <person name="Beltran C."/>
            <person name="Taghouti G."/>
            <person name="Portier P."/>
            <person name="Cubero J."/>
            <person name="Fischer-Le Saux M."/>
            <person name="Marco-Noales E."/>
        </authorList>
    </citation>
    <scope>NUCLEOTIDE SEQUENCE [LARGE SCALE GENOMIC DNA]</scope>
    <source>
        <strain evidence="2 4">CFBP8353</strain>
        <strain evidence="3 5">CFBP8354</strain>
    </source>
</reference>
<keyword evidence="5" id="KW-1185">Reference proteome</keyword>
<dbReference type="PANTHER" id="PTHR48050:SF13">
    <property type="entry name" value="STEROL 3-BETA-GLUCOSYLTRANSFERASE UGT80A2"/>
    <property type="match status" value="1"/>
</dbReference>
<evidence type="ECO:0000259" key="1">
    <source>
        <dbReference type="Pfam" id="PF04101"/>
    </source>
</evidence>
<name>A0A2N3RHF2_9XANT</name>
<dbReference type="SUPFAM" id="SSF53756">
    <property type="entry name" value="UDP-Glycosyltransferase/glycogen phosphorylase"/>
    <property type="match status" value="1"/>
</dbReference>
<evidence type="ECO:0000313" key="5">
    <source>
        <dbReference type="Proteomes" id="UP000233748"/>
    </source>
</evidence>
<dbReference type="GO" id="GO:0016758">
    <property type="term" value="F:hexosyltransferase activity"/>
    <property type="evidence" value="ECO:0007669"/>
    <property type="project" value="InterPro"/>
</dbReference>
<dbReference type="EMBL" id="PHKW01000004">
    <property type="protein sequence ID" value="PKV16209.1"/>
    <property type="molecule type" value="Genomic_DNA"/>
</dbReference>
<dbReference type="RefSeq" id="WP_101363725.1">
    <property type="nucleotide sequence ID" value="NZ_PHKV01000004.1"/>
</dbReference>
<sequence length="423" mass="46270">MRIDLIAPPYSGHLHPILAIAQQLAAQHDVRVISTPAAQARIRACGLTADSVLDAQADHVLLSIANPPHAVGHNPLRLRRQLHSALGLMAQLGQALQQRWRARRPDLVIVDFTLPSAGLVAQTMGIAWWTSMPSPCVIENTDGPPVYFGGLLPATTPLQRIWHAVARRLTRGFKRTLHFCYRRQMRACGLPAIYRSDRSEAVYSPHCILALGVPSFELAQCWPAPVRFVGPQLCTPPCSVSAPNFVAGRRHVLVTLGTHLQWVKQRMDGVLRALAPQFPEVIFHFSDGDTAAPLQPGQGNYQRLPYVDYAQHLQRYALVIHHGGAGILYACLAAGLPAIVYPLDYDQFDHAARLQVAGAAWWLRDLDGLPVLLREALSADEVPLGVRHLQAELQTIQSQARIVQLVDAVARTGAVPPTSSGTA</sequence>
<dbReference type="Pfam" id="PF04101">
    <property type="entry name" value="Glyco_tran_28_C"/>
    <property type="match status" value="1"/>
</dbReference>
<dbReference type="GO" id="GO:0017000">
    <property type="term" value="P:antibiotic biosynthetic process"/>
    <property type="evidence" value="ECO:0007669"/>
    <property type="project" value="UniProtKB-ARBA"/>
</dbReference>